<keyword evidence="2" id="KW-0418">Kinase</keyword>
<feature type="domain" description="ANTAR" evidence="5">
    <location>
        <begin position="171"/>
        <end position="232"/>
    </location>
</feature>
<evidence type="ECO:0000256" key="1">
    <source>
        <dbReference type="ARBA" id="ARBA00022679"/>
    </source>
</evidence>
<dbReference type="GO" id="GO:0003723">
    <property type="term" value="F:RNA binding"/>
    <property type="evidence" value="ECO:0007669"/>
    <property type="project" value="InterPro"/>
</dbReference>
<keyword evidence="7" id="KW-1185">Reference proteome</keyword>
<keyword evidence="4" id="KW-0804">Transcription</keyword>
<proteinExistence type="predicted"/>
<sequence>MTTVSAQRLAKVFVEVADTLVDEFDLIEFLQMLAGRIAGLTDNNTVGILLADPKRRLHFMAASDETTKFLELFQLQLQDGPCVEAFHDGEPVINTDLTAAEAAARWPRFAPHAAEAGFRSVHAFPLRLRQEIIGVLGLFGDTVGDLDDSDVQIVQALADVAAISLLQERTIRRSEVLTEQLQGALNSRIVIEQAKGAIAQIHGVDVDAAFELIRGYARRTNRRLSELAYTVVTDLASLPELAHPRSR</sequence>
<dbReference type="AlphaFoldDB" id="A0A919K8S9"/>
<dbReference type="InterPro" id="IPR029016">
    <property type="entry name" value="GAF-like_dom_sf"/>
</dbReference>
<dbReference type="GO" id="GO:0016301">
    <property type="term" value="F:kinase activity"/>
    <property type="evidence" value="ECO:0007669"/>
    <property type="project" value="UniProtKB-KW"/>
</dbReference>
<dbReference type="Gene3D" id="3.30.450.40">
    <property type="match status" value="1"/>
</dbReference>
<name>A0A919K8S9_9ACTN</name>
<dbReference type="SMART" id="SM01012">
    <property type="entry name" value="ANTAR"/>
    <property type="match status" value="1"/>
</dbReference>
<dbReference type="InterPro" id="IPR011006">
    <property type="entry name" value="CheY-like_superfamily"/>
</dbReference>
<dbReference type="SMART" id="SM00065">
    <property type="entry name" value="GAF"/>
    <property type="match status" value="1"/>
</dbReference>
<evidence type="ECO:0000256" key="3">
    <source>
        <dbReference type="ARBA" id="ARBA00023015"/>
    </source>
</evidence>
<dbReference type="SUPFAM" id="SSF55781">
    <property type="entry name" value="GAF domain-like"/>
    <property type="match status" value="1"/>
</dbReference>
<accession>A0A919K8S9</accession>
<evidence type="ECO:0000313" key="6">
    <source>
        <dbReference type="EMBL" id="GIF01835.1"/>
    </source>
</evidence>
<evidence type="ECO:0000256" key="2">
    <source>
        <dbReference type="ARBA" id="ARBA00022777"/>
    </source>
</evidence>
<gene>
    <name evidence="6" type="ORF">Ari01nite_92990</name>
</gene>
<dbReference type="Gene3D" id="1.10.10.10">
    <property type="entry name" value="Winged helix-like DNA-binding domain superfamily/Winged helix DNA-binding domain"/>
    <property type="match status" value="1"/>
</dbReference>
<dbReference type="PROSITE" id="PS50921">
    <property type="entry name" value="ANTAR"/>
    <property type="match status" value="1"/>
</dbReference>
<evidence type="ECO:0000259" key="5">
    <source>
        <dbReference type="PROSITE" id="PS50921"/>
    </source>
</evidence>
<keyword evidence="1" id="KW-0808">Transferase</keyword>
<dbReference type="InterPro" id="IPR005561">
    <property type="entry name" value="ANTAR"/>
</dbReference>
<keyword evidence="3" id="KW-0805">Transcription regulation</keyword>
<evidence type="ECO:0000313" key="7">
    <source>
        <dbReference type="Proteomes" id="UP000636960"/>
    </source>
</evidence>
<dbReference type="PIRSF" id="PIRSF036625">
    <property type="entry name" value="GAF_ANTAR"/>
    <property type="match status" value="1"/>
</dbReference>
<dbReference type="SUPFAM" id="SSF52172">
    <property type="entry name" value="CheY-like"/>
    <property type="match status" value="1"/>
</dbReference>
<evidence type="ECO:0000256" key="4">
    <source>
        <dbReference type="ARBA" id="ARBA00023163"/>
    </source>
</evidence>
<dbReference type="Proteomes" id="UP000636960">
    <property type="component" value="Unassembled WGS sequence"/>
</dbReference>
<reference evidence="6" key="1">
    <citation type="submission" date="2021-01" db="EMBL/GenBank/DDBJ databases">
        <title>Whole genome shotgun sequence of Actinoplanes rishiriensis NBRC 108556.</title>
        <authorList>
            <person name="Komaki H."/>
            <person name="Tamura T."/>
        </authorList>
    </citation>
    <scope>NUCLEOTIDE SEQUENCE</scope>
    <source>
        <strain evidence="6">NBRC 108556</strain>
    </source>
</reference>
<dbReference type="EMBL" id="BOMV01000113">
    <property type="protein sequence ID" value="GIF01835.1"/>
    <property type="molecule type" value="Genomic_DNA"/>
</dbReference>
<organism evidence="6 7">
    <name type="scientific">Paractinoplanes rishiriensis</name>
    <dbReference type="NCBI Taxonomy" id="1050105"/>
    <lineage>
        <taxon>Bacteria</taxon>
        <taxon>Bacillati</taxon>
        <taxon>Actinomycetota</taxon>
        <taxon>Actinomycetes</taxon>
        <taxon>Micromonosporales</taxon>
        <taxon>Micromonosporaceae</taxon>
        <taxon>Paractinoplanes</taxon>
    </lineage>
</organism>
<dbReference type="Pfam" id="PF13185">
    <property type="entry name" value="GAF_2"/>
    <property type="match status" value="1"/>
</dbReference>
<dbReference type="RefSeq" id="WP_203790761.1">
    <property type="nucleotide sequence ID" value="NZ_BOMV01000113.1"/>
</dbReference>
<comment type="caution">
    <text evidence="6">The sequence shown here is derived from an EMBL/GenBank/DDBJ whole genome shotgun (WGS) entry which is preliminary data.</text>
</comment>
<dbReference type="InterPro" id="IPR036388">
    <property type="entry name" value="WH-like_DNA-bd_sf"/>
</dbReference>
<protein>
    <submittedName>
        <fullName evidence="6">Transcriptional regulator</fullName>
    </submittedName>
</protein>
<dbReference type="InterPro" id="IPR012074">
    <property type="entry name" value="GAF_ANTAR"/>
</dbReference>
<dbReference type="Pfam" id="PF03861">
    <property type="entry name" value="ANTAR"/>
    <property type="match status" value="1"/>
</dbReference>
<dbReference type="InterPro" id="IPR003018">
    <property type="entry name" value="GAF"/>
</dbReference>